<feature type="domain" description="Ubiquitin-like" evidence="1">
    <location>
        <begin position="162"/>
        <end position="246"/>
    </location>
</feature>
<evidence type="ECO:0000313" key="2">
    <source>
        <dbReference type="EMBL" id="KIX95061.1"/>
    </source>
</evidence>
<dbReference type="GeneID" id="27715117"/>
<protein>
    <recommendedName>
        <fullName evidence="1">Ubiquitin-like domain-containing protein</fullName>
    </recommendedName>
</protein>
<evidence type="ECO:0000259" key="1">
    <source>
        <dbReference type="Pfam" id="PF22893"/>
    </source>
</evidence>
<name>A0A0D2ID62_9EURO</name>
<dbReference type="OrthoDB" id="5103109at2759"/>
<dbReference type="EMBL" id="KN848084">
    <property type="protein sequence ID" value="KIX95061.1"/>
    <property type="molecule type" value="Genomic_DNA"/>
</dbReference>
<gene>
    <name evidence="2" type="ORF">Z520_09371</name>
</gene>
<proteinExistence type="predicted"/>
<evidence type="ECO:0000313" key="3">
    <source>
        <dbReference type="Proteomes" id="UP000053411"/>
    </source>
</evidence>
<dbReference type="AlphaFoldDB" id="A0A0D2ID62"/>
<sequence>MSFGASPSDLVMLLTALDRLARTLLKEAVESFVRCARVYETFSKFARHLDSCEASHGIQSSDLFRHSQGEIARLLQEFFGKIKDFEPFLGCNRHRNSLRGAIAKIQWSQHAKALEDLRQDLETQMNTITFAILVPARPNFLTQVLPGFPGPESIPRLPIGDHFTFEDARRVVRLISFRDIPNWEHFHEFLLRVFPHGRRGHSAIAARSYVLHNADTGKGILPSSPCVKVFREFISPDERIEMSIIFPYEDSYTTICPKCKTRRRDTTNVAVTCRKCGLFVRFQDSFRDAIDPLTQLAIDDVRGSGLRAFINDFVDEAERNGYFNANHNKHQLKDLIGNNFPDSRIHYARGAYKEHSEIQDFLRVTVYIPQWPSFEQVSTFRNAERLLAKVMKGLQRRLELLQTATDSPLAIVGRAIGSRALGGRPESTVEFLRLAWSMYDFRTQGKRKSVQIIRVLAAYYQCAKESRYQFHPSVVKARCLLWTFAQVLALERKLLLSCAEALNPWCKPEGTTYEESSTFHKLFSVLFIPHVIVIRCTFDVLQDAGSFLFGTSQPPEVLWAIFQIIKDSRNICLWFCSDGHLGNYDLDLTPSHLFTGTTFTREFHRANSPARGYLESILRSGSETLKADMLRWIFDAY</sequence>
<reference evidence="2 3" key="1">
    <citation type="submission" date="2015-01" db="EMBL/GenBank/DDBJ databases">
        <title>The Genome Sequence of Fonsecaea multimorphosa CBS 102226.</title>
        <authorList>
            <consortium name="The Broad Institute Genomics Platform"/>
            <person name="Cuomo C."/>
            <person name="de Hoog S."/>
            <person name="Gorbushina A."/>
            <person name="Stielow B."/>
            <person name="Teixiera M."/>
            <person name="Abouelleil A."/>
            <person name="Chapman S.B."/>
            <person name="Priest M."/>
            <person name="Young S.K."/>
            <person name="Wortman J."/>
            <person name="Nusbaum C."/>
            <person name="Birren B."/>
        </authorList>
    </citation>
    <scope>NUCLEOTIDE SEQUENCE [LARGE SCALE GENOMIC DNA]</scope>
    <source>
        <strain evidence="2 3">CBS 102226</strain>
    </source>
</reference>
<dbReference type="Pfam" id="PF22893">
    <property type="entry name" value="ULD_2"/>
    <property type="match status" value="1"/>
</dbReference>
<dbReference type="Proteomes" id="UP000053411">
    <property type="component" value="Unassembled WGS sequence"/>
</dbReference>
<organism evidence="2 3">
    <name type="scientific">Fonsecaea multimorphosa CBS 102226</name>
    <dbReference type="NCBI Taxonomy" id="1442371"/>
    <lineage>
        <taxon>Eukaryota</taxon>
        <taxon>Fungi</taxon>
        <taxon>Dikarya</taxon>
        <taxon>Ascomycota</taxon>
        <taxon>Pezizomycotina</taxon>
        <taxon>Eurotiomycetes</taxon>
        <taxon>Chaetothyriomycetidae</taxon>
        <taxon>Chaetothyriales</taxon>
        <taxon>Herpotrichiellaceae</taxon>
        <taxon>Fonsecaea</taxon>
    </lineage>
</organism>
<accession>A0A0D2ID62</accession>
<dbReference type="RefSeq" id="XP_016629184.1">
    <property type="nucleotide sequence ID" value="XM_016779865.1"/>
</dbReference>
<keyword evidence="3" id="KW-1185">Reference proteome</keyword>
<dbReference type="VEuPathDB" id="FungiDB:Z520_09371"/>
<dbReference type="InterPro" id="IPR054464">
    <property type="entry name" value="ULD_fung"/>
</dbReference>